<feature type="chain" id="PRO_5025582147" evidence="2">
    <location>
        <begin position="17"/>
        <end position="374"/>
    </location>
</feature>
<dbReference type="Proteomes" id="UP000799118">
    <property type="component" value="Unassembled WGS sequence"/>
</dbReference>
<dbReference type="OrthoDB" id="3216537at2759"/>
<feature type="compositionally biased region" description="Low complexity" evidence="1">
    <location>
        <begin position="247"/>
        <end position="257"/>
    </location>
</feature>
<sequence>MCAFLVLSTFMSILKGGRLYAVPASNIPKLHTLEPPTILPDYATQAGSHHPRSSASIAEKLLSEDNGDFLTRRLTLALEKGRIINVDRQDKTMSAAVAKFLVNLGVVDRRLCDNFHLEHTSNLICFSNGLHPLFETYGAFAYVPSNDSMDVLLDIVRTRNEVLQYFIDNVNPRRGKSVISWYTATFSSKFEHPTSTWTSFTEEIWSTFTYEIAILLPKHFLPFKQELRIRNPTMPDGAPPMPDEDLTNSTTSTADSTTSDEDSTMPDVSYIRTRVIKNELCIISTKLGTEPAIYQPFSHATKRDELNRVNPFFLCMNATDKYNRHCRKYGMETMSPQVNALFQKAVLIVALIYADFKPTPGSYGTKLKAERDED</sequence>
<evidence type="ECO:0000256" key="1">
    <source>
        <dbReference type="SAM" id="MobiDB-lite"/>
    </source>
</evidence>
<protein>
    <submittedName>
        <fullName evidence="3">Uncharacterized protein</fullName>
    </submittedName>
</protein>
<dbReference type="AlphaFoldDB" id="A0A6A4GT43"/>
<evidence type="ECO:0000256" key="2">
    <source>
        <dbReference type="SAM" id="SignalP"/>
    </source>
</evidence>
<proteinExistence type="predicted"/>
<name>A0A6A4GT43_9AGAR</name>
<evidence type="ECO:0000313" key="3">
    <source>
        <dbReference type="EMBL" id="KAE9388606.1"/>
    </source>
</evidence>
<evidence type="ECO:0000313" key="4">
    <source>
        <dbReference type="Proteomes" id="UP000799118"/>
    </source>
</evidence>
<accession>A0A6A4GT43</accession>
<gene>
    <name evidence="3" type="ORF">BT96DRAFT_980985</name>
</gene>
<keyword evidence="4" id="KW-1185">Reference proteome</keyword>
<reference evidence="3" key="1">
    <citation type="journal article" date="2019" name="Environ. Microbiol.">
        <title>Fungal ecological strategies reflected in gene transcription - a case study of two litter decomposers.</title>
        <authorList>
            <person name="Barbi F."/>
            <person name="Kohler A."/>
            <person name="Barry K."/>
            <person name="Baskaran P."/>
            <person name="Daum C."/>
            <person name="Fauchery L."/>
            <person name="Ihrmark K."/>
            <person name="Kuo A."/>
            <person name="LaButti K."/>
            <person name="Lipzen A."/>
            <person name="Morin E."/>
            <person name="Grigoriev I.V."/>
            <person name="Henrissat B."/>
            <person name="Lindahl B."/>
            <person name="Martin F."/>
        </authorList>
    </citation>
    <scope>NUCLEOTIDE SEQUENCE</scope>
    <source>
        <strain evidence="3">JB14</strain>
    </source>
</reference>
<dbReference type="EMBL" id="ML769735">
    <property type="protein sequence ID" value="KAE9388606.1"/>
    <property type="molecule type" value="Genomic_DNA"/>
</dbReference>
<keyword evidence="2" id="KW-0732">Signal</keyword>
<organism evidence="3 4">
    <name type="scientific">Gymnopus androsaceus JB14</name>
    <dbReference type="NCBI Taxonomy" id="1447944"/>
    <lineage>
        <taxon>Eukaryota</taxon>
        <taxon>Fungi</taxon>
        <taxon>Dikarya</taxon>
        <taxon>Basidiomycota</taxon>
        <taxon>Agaricomycotina</taxon>
        <taxon>Agaricomycetes</taxon>
        <taxon>Agaricomycetidae</taxon>
        <taxon>Agaricales</taxon>
        <taxon>Marasmiineae</taxon>
        <taxon>Omphalotaceae</taxon>
        <taxon>Gymnopus</taxon>
    </lineage>
</organism>
<feature type="region of interest" description="Disordered" evidence="1">
    <location>
        <begin position="231"/>
        <end position="265"/>
    </location>
</feature>
<feature type="signal peptide" evidence="2">
    <location>
        <begin position="1"/>
        <end position="16"/>
    </location>
</feature>